<evidence type="ECO:0000256" key="7">
    <source>
        <dbReference type="ARBA" id="ARBA00022691"/>
    </source>
</evidence>
<organism evidence="11 12">
    <name type="scientific">Paraphaeosphaeria sporulosa</name>
    <dbReference type="NCBI Taxonomy" id="1460663"/>
    <lineage>
        <taxon>Eukaryota</taxon>
        <taxon>Fungi</taxon>
        <taxon>Dikarya</taxon>
        <taxon>Ascomycota</taxon>
        <taxon>Pezizomycotina</taxon>
        <taxon>Dothideomycetes</taxon>
        <taxon>Pleosporomycetidae</taxon>
        <taxon>Pleosporales</taxon>
        <taxon>Massarineae</taxon>
        <taxon>Didymosphaeriaceae</taxon>
        <taxon>Paraphaeosphaeria</taxon>
    </lineage>
</organism>
<evidence type="ECO:0000256" key="10">
    <source>
        <dbReference type="RuleBase" id="RU003802"/>
    </source>
</evidence>
<evidence type="ECO:0000256" key="9">
    <source>
        <dbReference type="ARBA" id="ARBA00054057"/>
    </source>
</evidence>
<evidence type="ECO:0000256" key="5">
    <source>
        <dbReference type="ARBA" id="ARBA00022603"/>
    </source>
</evidence>
<comment type="catalytic activity">
    <reaction evidence="8">
        <text>[protein]-L-isoaspartate + S-adenosyl-L-methionine = [protein]-L-isoaspartate alpha-methyl ester + S-adenosyl-L-homocysteine</text>
        <dbReference type="Rhea" id="RHEA:12705"/>
        <dbReference type="Rhea" id="RHEA-COMP:12143"/>
        <dbReference type="Rhea" id="RHEA-COMP:12144"/>
        <dbReference type="ChEBI" id="CHEBI:57856"/>
        <dbReference type="ChEBI" id="CHEBI:59789"/>
        <dbReference type="ChEBI" id="CHEBI:90596"/>
        <dbReference type="ChEBI" id="CHEBI:90598"/>
        <dbReference type="EC" id="2.1.1.77"/>
    </reaction>
    <physiologicalReaction direction="left-to-right" evidence="8">
        <dbReference type="Rhea" id="RHEA:12706"/>
    </physiologicalReaction>
</comment>
<sequence length="225" mass="24189">MAWRSSGTSNESLITNLSRNGLIRSERVKEAMMKVDRAHYAPSHRDAYEDSPQPIGHHATISAPHMHASACESLLPHLHPGARVLDIGSGSGYLTAVFANLVGPSGTVVGIDHIQPLVDLAAQNMAKSEAGRAMLDSGQVEFVKGDGRKGWAEAAPYDAIHVGAAAAEHHEELSEQLKAPGRMFVPVEEGNVQHIYVVDKKEDGSIEKEKLYGVRYVPLTDAPSA</sequence>
<evidence type="ECO:0000256" key="6">
    <source>
        <dbReference type="ARBA" id="ARBA00022679"/>
    </source>
</evidence>
<comment type="similarity">
    <text evidence="2 10">Belongs to the methyltransferase superfamily. L-isoaspartyl/D-aspartyl protein methyltransferase family.</text>
</comment>
<comment type="function">
    <text evidence="9">Initiates the repair of damaged proteins by catalyzing methyl esterification of L-isoaspartyl and D-aspartyl residues produced by spontaneous isomerization and racemization of L-aspartyl and L-asparaginyl residues in aging peptides and proteins.</text>
</comment>
<gene>
    <name evidence="11" type="ORF">CC84DRAFT_1166511</name>
</gene>
<dbReference type="GeneID" id="28762462"/>
<dbReference type="InterPro" id="IPR000682">
    <property type="entry name" value="PCMT"/>
</dbReference>
<dbReference type="Proteomes" id="UP000077069">
    <property type="component" value="Unassembled WGS sequence"/>
</dbReference>
<dbReference type="GO" id="GO:0004719">
    <property type="term" value="F:protein-L-isoaspartate (D-aspartate) O-methyltransferase activity"/>
    <property type="evidence" value="ECO:0007669"/>
    <property type="project" value="UniProtKB-UniRule"/>
</dbReference>
<dbReference type="GO" id="GO:0005829">
    <property type="term" value="C:cytosol"/>
    <property type="evidence" value="ECO:0007669"/>
    <property type="project" value="UniProtKB-SubCell"/>
</dbReference>
<keyword evidence="7 10" id="KW-0949">S-adenosyl-L-methionine</keyword>
<keyword evidence="4" id="KW-0963">Cytoplasm</keyword>
<name>A0A177C7C7_9PLEO</name>
<dbReference type="SUPFAM" id="SSF53335">
    <property type="entry name" value="S-adenosyl-L-methionine-dependent methyltransferases"/>
    <property type="match status" value="1"/>
</dbReference>
<dbReference type="FunFam" id="3.40.50.150:FF:000235">
    <property type="entry name" value="Protein-L-isoaspartate O-methyltransferase"/>
    <property type="match status" value="1"/>
</dbReference>
<evidence type="ECO:0000256" key="1">
    <source>
        <dbReference type="ARBA" id="ARBA00004514"/>
    </source>
</evidence>
<dbReference type="STRING" id="1460663.A0A177C7C7"/>
<protein>
    <recommendedName>
        <fullName evidence="10">Protein-L-isoaspartate O-methyltransferase</fullName>
        <ecNumber evidence="10">2.1.1.77</ecNumber>
    </recommendedName>
</protein>
<evidence type="ECO:0000256" key="8">
    <source>
        <dbReference type="ARBA" id="ARBA00035815"/>
    </source>
</evidence>
<proteinExistence type="inferred from homology"/>
<dbReference type="RefSeq" id="XP_018033043.1">
    <property type="nucleotide sequence ID" value="XM_018178976.1"/>
</dbReference>
<dbReference type="InParanoid" id="A0A177C7C7"/>
<dbReference type="NCBIfam" id="TIGR00080">
    <property type="entry name" value="pimt"/>
    <property type="match status" value="1"/>
</dbReference>
<evidence type="ECO:0000256" key="4">
    <source>
        <dbReference type="ARBA" id="ARBA00022490"/>
    </source>
</evidence>
<dbReference type="EMBL" id="KV441555">
    <property type="protein sequence ID" value="OAG02678.1"/>
    <property type="molecule type" value="Genomic_DNA"/>
</dbReference>
<dbReference type="GO" id="GO:0006950">
    <property type="term" value="P:response to stress"/>
    <property type="evidence" value="ECO:0007669"/>
    <property type="project" value="UniProtKB-ARBA"/>
</dbReference>
<dbReference type="PANTHER" id="PTHR11579">
    <property type="entry name" value="PROTEIN-L-ISOASPARTATE O-METHYLTRANSFERASE"/>
    <property type="match status" value="1"/>
</dbReference>
<dbReference type="GO" id="GO:0032259">
    <property type="term" value="P:methylation"/>
    <property type="evidence" value="ECO:0007669"/>
    <property type="project" value="UniProtKB-KW"/>
</dbReference>
<keyword evidence="5 10" id="KW-0489">Methyltransferase</keyword>
<evidence type="ECO:0000313" key="11">
    <source>
        <dbReference type="EMBL" id="OAG02678.1"/>
    </source>
</evidence>
<dbReference type="Gene3D" id="3.40.50.150">
    <property type="entry name" value="Vaccinia Virus protein VP39"/>
    <property type="match status" value="1"/>
</dbReference>
<dbReference type="CDD" id="cd02440">
    <property type="entry name" value="AdoMet_MTases"/>
    <property type="match status" value="1"/>
</dbReference>
<evidence type="ECO:0000256" key="3">
    <source>
        <dbReference type="ARBA" id="ARBA00011245"/>
    </source>
</evidence>
<dbReference type="EC" id="2.1.1.77" evidence="10"/>
<dbReference type="PROSITE" id="PS01279">
    <property type="entry name" value="PCMT"/>
    <property type="match status" value="1"/>
</dbReference>
<dbReference type="Pfam" id="PF01135">
    <property type="entry name" value="PCMT"/>
    <property type="match status" value="1"/>
</dbReference>
<dbReference type="InterPro" id="IPR029063">
    <property type="entry name" value="SAM-dependent_MTases_sf"/>
</dbReference>
<evidence type="ECO:0000256" key="2">
    <source>
        <dbReference type="ARBA" id="ARBA00005369"/>
    </source>
</evidence>
<evidence type="ECO:0000313" key="12">
    <source>
        <dbReference type="Proteomes" id="UP000077069"/>
    </source>
</evidence>
<comment type="subcellular location">
    <subcellularLocation>
        <location evidence="1">Cytoplasm</location>
        <location evidence="1">Cytosol</location>
    </subcellularLocation>
</comment>
<comment type="subunit">
    <text evidence="3">Monomer.</text>
</comment>
<keyword evidence="6 10" id="KW-0808">Transferase</keyword>
<dbReference type="PANTHER" id="PTHR11579:SF0">
    <property type="entry name" value="PROTEIN-L-ISOASPARTATE(D-ASPARTATE) O-METHYLTRANSFERASE"/>
    <property type="match status" value="1"/>
</dbReference>
<dbReference type="AlphaFoldDB" id="A0A177C7C7"/>
<dbReference type="OrthoDB" id="73890at2759"/>
<reference evidence="11 12" key="1">
    <citation type="submission" date="2016-05" db="EMBL/GenBank/DDBJ databases">
        <title>Comparative analysis of secretome profiles of manganese(II)-oxidizing ascomycete fungi.</title>
        <authorList>
            <consortium name="DOE Joint Genome Institute"/>
            <person name="Zeiner C.A."/>
            <person name="Purvine S.O."/>
            <person name="Zink E.M."/>
            <person name="Wu S."/>
            <person name="Pasa-Tolic L."/>
            <person name="Chaput D.L."/>
            <person name="Haridas S."/>
            <person name="Grigoriev I.V."/>
            <person name="Santelli C.M."/>
            <person name="Hansel C.M."/>
        </authorList>
    </citation>
    <scope>NUCLEOTIDE SEQUENCE [LARGE SCALE GENOMIC DNA]</scope>
    <source>
        <strain evidence="11 12">AP3s5-JAC2a</strain>
    </source>
</reference>
<accession>A0A177C7C7</accession>
<keyword evidence="12" id="KW-1185">Reference proteome</keyword>